<protein>
    <submittedName>
        <fullName evidence="1">Uncharacterized protein</fullName>
    </submittedName>
</protein>
<dbReference type="EnsemblMetazoa" id="CJA38881.1">
    <property type="protein sequence ID" value="CJA38881.1"/>
    <property type="gene ID" value="WBGene00214728"/>
</dbReference>
<dbReference type="Proteomes" id="UP000005237">
    <property type="component" value="Unassembled WGS sequence"/>
</dbReference>
<sequence length="70" mass="6877">MDCSCSSDNSGGMGAPTVSMGGLYGGQGASAGLPPITLAGANPFGGFPVQRGVPIHSFGATQQMVEVPYS</sequence>
<dbReference type="AlphaFoldDB" id="A0A8R1INX4"/>
<evidence type="ECO:0000313" key="2">
    <source>
        <dbReference type="Proteomes" id="UP000005237"/>
    </source>
</evidence>
<reference evidence="1" key="2">
    <citation type="submission" date="2022-06" db="UniProtKB">
        <authorList>
            <consortium name="EnsemblMetazoa"/>
        </authorList>
    </citation>
    <scope>IDENTIFICATION</scope>
    <source>
        <strain evidence="1">DF5081</strain>
    </source>
</reference>
<evidence type="ECO:0000313" key="1">
    <source>
        <dbReference type="EnsemblMetazoa" id="CJA38881.1"/>
    </source>
</evidence>
<keyword evidence="2" id="KW-1185">Reference proteome</keyword>
<organism evidence="1 2">
    <name type="scientific">Caenorhabditis japonica</name>
    <dbReference type="NCBI Taxonomy" id="281687"/>
    <lineage>
        <taxon>Eukaryota</taxon>
        <taxon>Metazoa</taxon>
        <taxon>Ecdysozoa</taxon>
        <taxon>Nematoda</taxon>
        <taxon>Chromadorea</taxon>
        <taxon>Rhabditida</taxon>
        <taxon>Rhabditina</taxon>
        <taxon>Rhabditomorpha</taxon>
        <taxon>Rhabditoidea</taxon>
        <taxon>Rhabditidae</taxon>
        <taxon>Peloderinae</taxon>
        <taxon>Caenorhabditis</taxon>
    </lineage>
</organism>
<reference evidence="2" key="1">
    <citation type="submission" date="2010-08" db="EMBL/GenBank/DDBJ databases">
        <authorList>
            <consortium name="Caenorhabditis japonica Sequencing Consortium"/>
            <person name="Wilson R.K."/>
        </authorList>
    </citation>
    <scope>NUCLEOTIDE SEQUENCE [LARGE SCALE GENOMIC DNA]</scope>
    <source>
        <strain evidence="2">DF5081</strain>
    </source>
</reference>
<name>A0A8R1INX4_CAEJA</name>
<accession>A0A8R1INX4</accession>
<proteinExistence type="predicted"/>